<feature type="active site" evidence="5">
    <location>
        <position position="138"/>
    </location>
</feature>
<comment type="similarity">
    <text evidence="2 7">Belongs to the pseudouridine synthase RluA family.</text>
</comment>
<dbReference type="InterPro" id="IPR006224">
    <property type="entry name" value="PsdUridine_synth_RluA-like_CS"/>
</dbReference>
<feature type="domain" description="RNA-binding S4" evidence="8">
    <location>
        <begin position="15"/>
        <end position="79"/>
    </location>
</feature>
<evidence type="ECO:0000256" key="2">
    <source>
        <dbReference type="ARBA" id="ARBA00010876"/>
    </source>
</evidence>
<dbReference type="GO" id="GO:0000455">
    <property type="term" value="P:enzyme-directed rRNA pseudouridine synthesis"/>
    <property type="evidence" value="ECO:0007669"/>
    <property type="project" value="UniProtKB-ARBA"/>
</dbReference>
<dbReference type="InterPro" id="IPR006145">
    <property type="entry name" value="PsdUridine_synth_RsuA/RluA"/>
</dbReference>
<evidence type="ECO:0000313" key="10">
    <source>
        <dbReference type="Proteomes" id="UP000295008"/>
    </source>
</evidence>
<dbReference type="Pfam" id="PF00849">
    <property type="entry name" value="PseudoU_synth_2"/>
    <property type="match status" value="1"/>
</dbReference>
<evidence type="ECO:0000256" key="7">
    <source>
        <dbReference type="RuleBase" id="RU362028"/>
    </source>
</evidence>
<dbReference type="GO" id="GO:0003723">
    <property type="term" value="F:RNA binding"/>
    <property type="evidence" value="ECO:0007669"/>
    <property type="project" value="UniProtKB-KW"/>
</dbReference>
<dbReference type="Gene3D" id="3.30.2350.10">
    <property type="entry name" value="Pseudouridine synthase"/>
    <property type="match status" value="1"/>
</dbReference>
<dbReference type="PANTHER" id="PTHR21600:SF44">
    <property type="entry name" value="RIBOSOMAL LARGE SUBUNIT PSEUDOURIDINE SYNTHASE D"/>
    <property type="match status" value="1"/>
</dbReference>
<dbReference type="Pfam" id="PF01479">
    <property type="entry name" value="S4"/>
    <property type="match status" value="1"/>
</dbReference>
<keyword evidence="10" id="KW-1185">Reference proteome</keyword>
<dbReference type="CDD" id="cd00165">
    <property type="entry name" value="S4"/>
    <property type="match status" value="1"/>
</dbReference>
<dbReference type="EMBL" id="SLUN01000035">
    <property type="protein sequence ID" value="TCL60903.1"/>
    <property type="molecule type" value="Genomic_DNA"/>
</dbReference>
<keyword evidence="4 7" id="KW-0413">Isomerase</keyword>
<dbReference type="GO" id="GO:0120159">
    <property type="term" value="F:rRNA pseudouridine synthase activity"/>
    <property type="evidence" value="ECO:0007669"/>
    <property type="project" value="UniProtKB-ARBA"/>
</dbReference>
<dbReference type="InterPro" id="IPR050188">
    <property type="entry name" value="RluA_PseudoU_synthase"/>
</dbReference>
<dbReference type="CDD" id="cd02869">
    <property type="entry name" value="PseudoU_synth_RluA_like"/>
    <property type="match status" value="1"/>
</dbReference>
<evidence type="ECO:0000256" key="4">
    <source>
        <dbReference type="ARBA" id="ARBA00023235"/>
    </source>
</evidence>
<dbReference type="Proteomes" id="UP000295008">
    <property type="component" value="Unassembled WGS sequence"/>
</dbReference>
<dbReference type="EC" id="5.4.99.-" evidence="7"/>
<comment type="catalytic activity">
    <reaction evidence="1 7">
        <text>a uridine in RNA = a pseudouridine in RNA</text>
        <dbReference type="Rhea" id="RHEA:48348"/>
        <dbReference type="Rhea" id="RHEA-COMP:12068"/>
        <dbReference type="Rhea" id="RHEA-COMP:12069"/>
        <dbReference type="ChEBI" id="CHEBI:65314"/>
        <dbReference type="ChEBI" id="CHEBI:65315"/>
    </reaction>
</comment>
<dbReference type="SUPFAM" id="SSF55120">
    <property type="entry name" value="Pseudouridine synthase"/>
    <property type="match status" value="1"/>
</dbReference>
<dbReference type="NCBIfam" id="TIGR00005">
    <property type="entry name" value="rluA_subfam"/>
    <property type="match status" value="1"/>
</dbReference>
<dbReference type="InterPro" id="IPR036986">
    <property type="entry name" value="S4_RNA-bd_sf"/>
</dbReference>
<reference evidence="9 10" key="1">
    <citation type="submission" date="2019-03" db="EMBL/GenBank/DDBJ databases">
        <title>Genomic Encyclopedia of Type Strains, Phase IV (KMG-IV): sequencing the most valuable type-strain genomes for metagenomic binning, comparative biology and taxonomic classification.</title>
        <authorList>
            <person name="Goeker M."/>
        </authorList>
    </citation>
    <scope>NUCLEOTIDE SEQUENCE [LARGE SCALE GENOMIC DNA]</scope>
    <source>
        <strain evidence="9 10">LX-B</strain>
    </source>
</reference>
<name>A0A4R1R5U5_HYDET</name>
<evidence type="ECO:0000256" key="3">
    <source>
        <dbReference type="ARBA" id="ARBA00022884"/>
    </source>
</evidence>
<evidence type="ECO:0000256" key="5">
    <source>
        <dbReference type="PIRSR" id="PIRSR606225-1"/>
    </source>
</evidence>
<protein>
    <recommendedName>
        <fullName evidence="7">Pseudouridine synthase</fullName>
        <ecNumber evidence="7">5.4.99.-</ecNumber>
    </recommendedName>
</protein>
<proteinExistence type="inferred from homology"/>
<dbReference type="InterPro" id="IPR006225">
    <property type="entry name" value="PsdUridine_synth_RluC/D"/>
</dbReference>
<dbReference type="InterPro" id="IPR002942">
    <property type="entry name" value="S4_RNA-bd"/>
</dbReference>
<evidence type="ECO:0000313" key="9">
    <source>
        <dbReference type="EMBL" id="TCL60903.1"/>
    </source>
</evidence>
<dbReference type="OrthoDB" id="9807829at2"/>
<dbReference type="AlphaFoldDB" id="A0A4R1R5U5"/>
<dbReference type="SMART" id="SM00363">
    <property type="entry name" value="S4"/>
    <property type="match status" value="1"/>
</dbReference>
<dbReference type="PANTHER" id="PTHR21600">
    <property type="entry name" value="MITOCHONDRIAL RNA PSEUDOURIDINE SYNTHASE"/>
    <property type="match status" value="1"/>
</dbReference>
<dbReference type="RefSeq" id="WP_132016359.1">
    <property type="nucleotide sequence ID" value="NZ_SLUN01000035.1"/>
</dbReference>
<comment type="function">
    <text evidence="7">Responsible for synthesis of pseudouridine from uracil.</text>
</comment>
<dbReference type="InterPro" id="IPR020103">
    <property type="entry name" value="PsdUridine_synth_cat_dom_sf"/>
</dbReference>
<comment type="caution">
    <text evidence="9">The sequence shown here is derived from an EMBL/GenBank/DDBJ whole genome shotgun (WGS) entry which is preliminary data.</text>
</comment>
<dbReference type="FunFam" id="3.30.2350.10:FF:000006">
    <property type="entry name" value="Pseudouridine synthase"/>
    <property type="match status" value="1"/>
</dbReference>
<evidence type="ECO:0000259" key="8">
    <source>
        <dbReference type="SMART" id="SM00363"/>
    </source>
</evidence>
<keyword evidence="3 6" id="KW-0694">RNA-binding</keyword>
<evidence type="ECO:0000256" key="6">
    <source>
        <dbReference type="PROSITE-ProRule" id="PRU00182"/>
    </source>
</evidence>
<accession>A0A4R1R5U5</accession>
<sequence length="306" mass="34092">MQLQKLKVDDQASGLRLDVFLSNSGLWPSRSFVQKLIAAGGATRNGKPLKASYKIEPGDELEIVWEEPQPLEVVAEAIPLDILYEDPDLVVVNKPRGMVVHPAAGNQRGTLVNALLEHCEDLSGIGGVIRPGIVHRLDKDTSGVLVVAKNDYSHLALARQIKERSMKRMYKALVHGRPPEQGRIEAPIGRHPVERKKMAVVPGGRFAATNYRVLEYLGVYAYLEARLETGRTHQIRVHFSHLGYPLVGDPVYGYRKEAVPIQGQALHAALLGFNHPRDGRYLEFATEPPPAMQTALDWCRKQRREA</sequence>
<dbReference type="PROSITE" id="PS01129">
    <property type="entry name" value="PSI_RLU"/>
    <property type="match status" value="1"/>
</dbReference>
<dbReference type="SUPFAM" id="SSF55174">
    <property type="entry name" value="Alpha-L RNA-binding motif"/>
    <property type="match status" value="1"/>
</dbReference>
<evidence type="ECO:0000256" key="1">
    <source>
        <dbReference type="ARBA" id="ARBA00000073"/>
    </source>
</evidence>
<dbReference type="Gene3D" id="3.10.290.10">
    <property type="entry name" value="RNA-binding S4 domain"/>
    <property type="match status" value="1"/>
</dbReference>
<gene>
    <name evidence="9" type="ORF">EDC14_103563</name>
</gene>
<organism evidence="9 10">
    <name type="scientific">Hydrogenispora ethanolica</name>
    <dbReference type="NCBI Taxonomy" id="1082276"/>
    <lineage>
        <taxon>Bacteria</taxon>
        <taxon>Bacillati</taxon>
        <taxon>Bacillota</taxon>
        <taxon>Hydrogenispora</taxon>
    </lineage>
</organism>
<dbReference type="PROSITE" id="PS50889">
    <property type="entry name" value="S4"/>
    <property type="match status" value="1"/>
</dbReference>